<protein>
    <recommendedName>
        <fullName evidence="4">Secreted protein</fullName>
    </recommendedName>
</protein>
<feature type="signal peptide" evidence="1">
    <location>
        <begin position="1"/>
        <end position="18"/>
    </location>
</feature>
<reference evidence="2 3" key="1">
    <citation type="submission" date="2019-04" db="EMBL/GenBank/DDBJ databases">
        <title>Friends and foes A comparative genomics study of 23 Aspergillus species from section Flavi.</title>
        <authorList>
            <consortium name="DOE Joint Genome Institute"/>
            <person name="Kjaerbolling I."/>
            <person name="Vesth T."/>
            <person name="Frisvad J.C."/>
            <person name="Nybo J.L."/>
            <person name="Theobald S."/>
            <person name="Kildgaard S."/>
            <person name="Isbrandt T."/>
            <person name="Kuo A."/>
            <person name="Sato A."/>
            <person name="Lyhne E.K."/>
            <person name="Kogle M.E."/>
            <person name="Wiebenga A."/>
            <person name="Kun R.S."/>
            <person name="Lubbers R.J."/>
            <person name="Makela M.R."/>
            <person name="Barry K."/>
            <person name="Chovatia M."/>
            <person name="Clum A."/>
            <person name="Daum C."/>
            <person name="Haridas S."/>
            <person name="He G."/>
            <person name="LaButti K."/>
            <person name="Lipzen A."/>
            <person name="Mondo S."/>
            <person name="Riley R."/>
            <person name="Salamov A."/>
            <person name="Simmons B.A."/>
            <person name="Magnuson J.K."/>
            <person name="Henrissat B."/>
            <person name="Mortensen U.H."/>
            <person name="Larsen T.O."/>
            <person name="Devries R.P."/>
            <person name="Grigoriev I.V."/>
            <person name="Machida M."/>
            <person name="Baker S.E."/>
            <person name="Andersen M.R."/>
        </authorList>
    </citation>
    <scope>NUCLEOTIDE SEQUENCE [LARGE SCALE GENOMIC DNA]</scope>
    <source>
        <strain evidence="2 3">CBS 117626</strain>
    </source>
</reference>
<evidence type="ECO:0000313" key="3">
    <source>
        <dbReference type="Proteomes" id="UP000326950"/>
    </source>
</evidence>
<gene>
    <name evidence="2" type="ORF">BDV40DRAFT_267455</name>
</gene>
<dbReference type="AlphaFoldDB" id="A0A5N6USC3"/>
<dbReference type="Proteomes" id="UP000326950">
    <property type="component" value="Unassembled WGS sequence"/>
</dbReference>
<keyword evidence="3" id="KW-1185">Reference proteome</keyword>
<evidence type="ECO:0000256" key="1">
    <source>
        <dbReference type="SAM" id="SignalP"/>
    </source>
</evidence>
<name>A0A5N6USC3_ASPTM</name>
<evidence type="ECO:0000313" key="2">
    <source>
        <dbReference type="EMBL" id="KAE8161552.1"/>
    </source>
</evidence>
<keyword evidence="1" id="KW-0732">Signal</keyword>
<sequence length="88" mass="9972">MRLAVFGCMVSWCRPVYAFARFYILKFSLPPLVSLVTNHSAVRCKVVILSHHDVSSPRMRGRSKDIAKGTLIELNMVMLSGKYRIMAV</sequence>
<feature type="chain" id="PRO_5025032496" description="Secreted protein" evidence="1">
    <location>
        <begin position="19"/>
        <end position="88"/>
    </location>
</feature>
<proteinExistence type="predicted"/>
<dbReference type="EMBL" id="ML738640">
    <property type="protein sequence ID" value="KAE8161552.1"/>
    <property type="molecule type" value="Genomic_DNA"/>
</dbReference>
<organism evidence="2 3">
    <name type="scientific">Aspergillus tamarii</name>
    <dbReference type="NCBI Taxonomy" id="41984"/>
    <lineage>
        <taxon>Eukaryota</taxon>
        <taxon>Fungi</taxon>
        <taxon>Dikarya</taxon>
        <taxon>Ascomycota</taxon>
        <taxon>Pezizomycotina</taxon>
        <taxon>Eurotiomycetes</taxon>
        <taxon>Eurotiomycetidae</taxon>
        <taxon>Eurotiales</taxon>
        <taxon>Aspergillaceae</taxon>
        <taxon>Aspergillus</taxon>
        <taxon>Aspergillus subgen. Circumdati</taxon>
    </lineage>
</organism>
<accession>A0A5N6USC3</accession>
<evidence type="ECO:0008006" key="4">
    <source>
        <dbReference type="Google" id="ProtNLM"/>
    </source>
</evidence>